<keyword evidence="4 12" id="KW-0863">Zinc-finger</keyword>
<dbReference type="Proteomes" id="UP000240830">
    <property type="component" value="Unassembled WGS sequence"/>
</dbReference>
<evidence type="ECO:0000256" key="11">
    <source>
        <dbReference type="PIRSR" id="PIRSR604808-3"/>
    </source>
</evidence>
<dbReference type="GO" id="GO:0008270">
    <property type="term" value="F:zinc ion binding"/>
    <property type="evidence" value="ECO:0007669"/>
    <property type="project" value="UniProtKB-KW"/>
</dbReference>
<dbReference type="InterPro" id="IPR004808">
    <property type="entry name" value="AP_endonuc_1"/>
</dbReference>
<dbReference type="STRING" id="1246581.A0A2H9TPF8"/>
<proteinExistence type="inferred from homology"/>
<evidence type="ECO:0000256" key="4">
    <source>
        <dbReference type="ARBA" id="ARBA00022771"/>
    </source>
</evidence>
<accession>A0A2H9TPF8</accession>
<dbReference type="PANTHER" id="PTHR22748:SF4">
    <property type="entry name" value="DNA-(APURINIC OR APYRIMIDINIC SITE) ENDONUCLEASE 2"/>
    <property type="match status" value="1"/>
</dbReference>
<dbReference type="GO" id="GO:0005634">
    <property type="term" value="C:nucleus"/>
    <property type="evidence" value="ECO:0007669"/>
    <property type="project" value="TreeGrafter"/>
</dbReference>
<feature type="binding site" evidence="10">
    <location>
        <position position="331"/>
    </location>
    <ligand>
        <name>Mg(2+)</name>
        <dbReference type="ChEBI" id="CHEBI:18420"/>
        <label>1</label>
    </ligand>
</feature>
<keyword evidence="15" id="KW-1185">Reference proteome</keyword>
<dbReference type="GO" id="GO:0006284">
    <property type="term" value="P:base-excision repair"/>
    <property type="evidence" value="ECO:0007669"/>
    <property type="project" value="TreeGrafter"/>
</dbReference>
<dbReference type="GO" id="GO:0008081">
    <property type="term" value="F:phosphoric diester hydrolase activity"/>
    <property type="evidence" value="ECO:0007669"/>
    <property type="project" value="TreeGrafter"/>
</dbReference>
<dbReference type="EMBL" id="MTSL01000050">
    <property type="protein sequence ID" value="PJF19624.1"/>
    <property type="molecule type" value="Genomic_DNA"/>
</dbReference>
<dbReference type="SUPFAM" id="SSF56219">
    <property type="entry name" value="DNase I-like"/>
    <property type="match status" value="1"/>
</dbReference>
<feature type="site" description="Interaction with DNA substrate" evidence="11">
    <location>
        <position position="331"/>
    </location>
</feature>
<feature type="active site" description="Proton acceptor" evidence="9">
    <location>
        <position position="331"/>
    </location>
</feature>
<evidence type="ECO:0000313" key="15">
    <source>
        <dbReference type="Proteomes" id="UP000240830"/>
    </source>
</evidence>
<protein>
    <recommendedName>
        <fullName evidence="2">DNA-(apurinic or apyrimidinic site) endonuclease 2</fullName>
    </recommendedName>
</protein>
<evidence type="ECO:0000256" key="9">
    <source>
        <dbReference type="PIRSR" id="PIRSR604808-1"/>
    </source>
</evidence>
<evidence type="ECO:0000256" key="12">
    <source>
        <dbReference type="PROSITE-ProRule" id="PRU01343"/>
    </source>
</evidence>
<keyword evidence="14" id="KW-0456">Lyase</keyword>
<evidence type="ECO:0000256" key="3">
    <source>
        <dbReference type="ARBA" id="ARBA00022723"/>
    </source>
</evidence>
<feature type="binding site" evidence="10">
    <location>
        <position position="7"/>
    </location>
    <ligand>
        <name>Mg(2+)</name>
        <dbReference type="ChEBI" id="CHEBI:18420"/>
        <label>1</label>
    </ligand>
</feature>
<keyword evidence="5" id="KW-0378">Hydrolase</keyword>
<comment type="caution">
    <text evidence="14">The sequence shown here is derived from an EMBL/GenBank/DDBJ whole genome shotgun (WGS) entry which is preliminary data.</text>
</comment>
<feature type="site" description="Important for catalytic activity" evidence="11">
    <location>
        <position position="302"/>
    </location>
</feature>
<feature type="active site" evidence="9">
    <location>
        <position position="148"/>
    </location>
</feature>
<dbReference type="Pfam" id="PF03372">
    <property type="entry name" value="Exo_endo_phos"/>
    <property type="match status" value="1"/>
</dbReference>
<sequence length="513" mass="58439">MRIISFNVNGLRSIREHYAISKGWTFDEFLDSLEADIICFQESKINEVAKLQREYAMPSEYTGYFTFQKAVKKVGYSGVVTYCKRGTWEPIAYEEGFTGVLSTGSTGSTGSLGNTENQKYDTDILRTLDSEGRCIITDHVHFVLIHVYFPNYSGPERTDFREKFYDALWCRCLELLRAGRSIVLLGDINVAYHPRDRCEYARAFQDLCSRVGDERAEELIRLHNTHGLDETVSANDRLVIEAFYNDRPLRSWLYRLLFMDKEAQKYGLRDVFRTFHPKEEQKYTAWNTQMAARGTNHGSRIDLILVAGPLFANGITVTNSDILPKVMGSDHCPVYMELDLDPTPITTPAVPKNLKIHHNQKRLSDFFQKKDETLEMDPEASPPVQQIVEPLADTTTALVGTKRSCTLAAKITDFFPVKTNPPASTVQDEELPDGVLEQFENNERASQDWKGIFQRKPPPLCRGHSEPCQLRTVNKTGPNRGRKFYSCARGVGNNDDPEARCGHFEWMIGAKKK</sequence>
<keyword evidence="8" id="KW-0539">Nucleus</keyword>
<keyword evidence="10" id="KW-0464">Manganese</keyword>
<organism evidence="14 15">
    <name type="scientific">Paramicrosporidium saccamoebae</name>
    <dbReference type="NCBI Taxonomy" id="1246581"/>
    <lineage>
        <taxon>Eukaryota</taxon>
        <taxon>Fungi</taxon>
        <taxon>Fungi incertae sedis</taxon>
        <taxon>Cryptomycota</taxon>
        <taxon>Cryptomycota incertae sedis</taxon>
        <taxon>Paramicrosporidium</taxon>
    </lineage>
</organism>
<dbReference type="PROSITE" id="PS51999">
    <property type="entry name" value="ZF_GRF"/>
    <property type="match status" value="1"/>
</dbReference>
<keyword evidence="3 10" id="KW-0479">Metal-binding</keyword>
<dbReference type="InterPro" id="IPR005135">
    <property type="entry name" value="Endo/exonuclease/phosphatase"/>
</dbReference>
<dbReference type="OrthoDB" id="391817at2759"/>
<comment type="similarity">
    <text evidence="1">Belongs to the DNA repair enzymes AP/ExoA family.</text>
</comment>
<dbReference type="InterPro" id="IPR010666">
    <property type="entry name" value="Znf_GRF"/>
</dbReference>
<evidence type="ECO:0000256" key="6">
    <source>
        <dbReference type="ARBA" id="ARBA00022833"/>
    </source>
</evidence>
<keyword evidence="6" id="KW-0862">Zinc</keyword>
<evidence type="ECO:0000259" key="13">
    <source>
        <dbReference type="PROSITE" id="PS51999"/>
    </source>
</evidence>
<feature type="domain" description="GRF-type" evidence="13">
    <location>
        <begin position="461"/>
        <end position="510"/>
    </location>
</feature>
<dbReference type="GO" id="GO:0008311">
    <property type="term" value="F:double-stranded DNA 3'-5' DNA exonuclease activity"/>
    <property type="evidence" value="ECO:0007669"/>
    <property type="project" value="TreeGrafter"/>
</dbReference>
<dbReference type="PANTHER" id="PTHR22748">
    <property type="entry name" value="AP ENDONUCLEASE"/>
    <property type="match status" value="1"/>
</dbReference>
<dbReference type="Pfam" id="PF06839">
    <property type="entry name" value="Zn_ribbon_GRF"/>
    <property type="match status" value="1"/>
</dbReference>
<feature type="site" description="Transition state stabilizer" evidence="11">
    <location>
        <position position="189"/>
    </location>
</feature>
<gene>
    <name evidence="14" type="ORF">PSACC_00572</name>
</gene>
<dbReference type="PROSITE" id="PS51435">
    <property type="entry name" value="AP_NUCLEASE_F1_4"/>
    <property type="match status" value="1"/>
</dbReference>
<dbReference type="AlphaFoldDB" id="A0A2H9TPF8"/>
<reference evidence="14 15" key="1">
    <citation type="submission" date="2016-10" db="EMBL/GenBank/DDBJ databases">
        <title>The genome of Paramicrosporidium saccamoebae is the missing link in understanding Cryptomycota and Microsporidia evolution.</title>
        <authorList>
            <person name="Quandt C.A."/>
            <person name="Beaudet D."/>
            <person name="Corsaro D."/>
            <person name="Michel R."/>
            <person name="Corradi N."/>
            <person name="James T."/>
        </authorList>
    </citation>
    <scope>NUCLEOTIDE SEQUENCE [LARGE SCALE GENOMIC DNA]</scope>
    <source>
        <strain evidence="14 15">KSL3</strain>
    </source>
</reference>
<dbReference type="Gene3D" id="3.60.10.10">
    <property type="entry name" value="Endonuclease/exonuclease/phosphatase"/>
    <property type="match status" value="1"/>
</dbReference>
<feature type="binding site" evidence="10">
    <location>
        <position position="42"/>
    </location>
    <ligand>
        <name>Mg(2+)</name>
        <dbReference type="ChEBI" id="CHEBI:18420"/>
        <label>1</label>
    </ligand>
</feature>
<name>A0A2H9TPF8_9FUNG</name>
<feature type="binding site" evidence="10">
    <location>
        <position position="330"/>
    </location>
    <ligand>
        <name>Mg(2+)</name>
        <dbReference type="ChEBI" id="CHEBI:18420"/>
        <label>1</label>
    </ligand>
</feature>
<evidence type="ECO:0000313" key="14">
    <source>
        <dbReference type="EMBL" id="PJF19624.1"/>
    </source>
</evidence>
<feature type="binding site" evidence="10">
    <location>
        <position position="187"/>
    </location>
    <ligand>
        <name>Mg(2+)</name>
        <dbReference type="ChEBI" id="CHEBI:18420"/>
        <label>1</label>
    </ligand>
</feature>
<evidence type="ECO:0000256" key="10">
    <source>
        <dbReference type="PIRSR" id="PIRSR604808-2"/>
    </source>
</evidence>
<evidence type="ECO:0000256" key="1">
    <source>
        <dbReference type="ARBA" id="ARBA00007092"/>
    </source>
</evidence>
<feature type="active site" description="Proton donor/acceptor" evidence="9">
    <location>
        <position position="187"/>
    </location>
</feature>
<dbReference type="InterPro" id="IPR036691">
    <property type="entry name" value="Endo/exonu/phosph_ase_sf"/>
</dbReference>
<dbReference type="GO" id="GO:0016829">
    <property type="term" value="F:lyase activity"/>
    <property type="evidence" value="ECO:0007669"/>
    <property type="project" value="UniProtKB-KW"/>
</dbReference>
<dbReference type="GO" id="GO:0003906">
    <property type="term" value="F:DNA-(apurinic or apyrimidinic site) endonuclease activity"/>
    <property type="evidence" value="ECO:0007669"/>
    <property type="project" value="TreeGrafter"/>
</dbReference>
<feature type="binding site" evidence="10">
    <location>
        <position position="189"/>
    </location>
    <ligand>
        <name>Mg(2+)</name>
        <dbReference type="ChEBI" id="CHEBI:18420"/>
        <label>1</label>
    </ligand>
</feature>
<evidence type="ECO:0000256" key="8">
    <source>
        <dbReference type="ARBA" id="ARBA00023242"/>
    </source>
</evidence>
<comment type="cofactor">
    <cofactor evidence="10">
        <name>Mg(2+)</name>
        <dbReference type="ChEBI" id="CHEBI:18420"/>
    </cofactor>
    <cofactor evidence="10">
        <name>Mn(2+)</name>
        <dbReference type="ChEBI" id="CHEBI:29035"/>
    </cofactor>
    <text evidence="10">Probably binds two magnesium or manganese ions per subunit.</text>
</comment>
<keyword evidence="7 10" id="KW-0460">Magnesium</keyword>
<evidence type="ECO:0000256" key="7">
    <source>
        <dbReference type="ARBA" id="ARBA00022842"/>
    </source>
</evidence>
<evidence type="ECO:0000256" key="2">
    <source>
        <dbReference type="ARBA" id="ARBA00013541"/>
    </source>
</evidence>
<evidence type="ECO:0000256" key="5">
    <source>
        <dbReference type="ARBA" id="ARBA00022801"/>
    </source>
</evidence>